<dbReference type="Proteomes" id="UP000274271">
    <property type="component" value="Unassembled WGS sequence"/>
</dbReference>
<name>A0A3P1CXN1_9BACT</name>
<feature type="chain" id="PRO_5018024897" evidence="1">
    <location>
        <begin position="22"/>
        <end position="198"/>
    </location>
</feature>
<dbReference type="RefSeq" id="WP_124905359.1">
    <property type="nucleotide sequence ID" value="NZ_RQJP01000001.1"/>
</dbReference>
<proteinExistence type="predicted"/>
<comment type="caution">
    <text evidence="3">The sequence shown here is derived from an EMBL/GenBank/DDBJ whole genome shotgun (WGS) entry which is preliminary data.</text>
</comment>
<dbReference type="Pfam" id="PF13590">
    <property type="entry name" value="DUF4136"/>
    <property type="match status" value="1"/>
</dbReference>
<dbReference type="EMBL" id="RQJP01000001">
    <property type="protein sequence ID" value="RRB18101.1"/>
    <property type="molecule type" value="Genomic_DNA"/>
</dbReference>
<dbReference type="OrthoDB" id="118896at2"/>
<protein>
    <submittedName>
        <fullName evidence="3">DUF4136 domain-containing protein</fullName>
    </submittedName>
</protein>
<evidence type="ECO:0000313" key="3">
    <source>
        <dbReference type="EMBL" id="RRB18101.1"/>
    </source>
</evidence>
<organism evidence="3 4">
    <name type="scientific">Larkinella knui</name>
    <dbReference type="NCBI Taxonomy" id="2025310"/>
    <lineage>
        <taxon>Bacteria</taxon>
        <taxon>Pseudomonadati</taxon>
        <taxon>Bacteroidota</taxon>
        <taxon>Cytophagia</taxon>
        <taxon>Cytophagales</taxon>
        <taxon>Spirosomataceae</taxon>
        <taxon>Larkinella</taxon>
    </lineage>
</organism>
<evidence type="ECO:0000259" key="2">
    <source>
        <dbReference type="Pfam" id="PF13590"/>
    </source>
</evidence>
<evidence type="ECO:0000256" key="1">
    <source>
        <dbReference type="SAM" id="SignalP"/>
    </source>
</evidence>
<reference evidence="3 4" key="1">
    <citation type="submission" date="2018-11" db="EMBL/GenBank/DDBJ databases">
        <authorList>
            <person name="Zhou Z."/>
            <person name="Wang G."/>
        </authorList>
    </citation>
    <scope>NUCLEOTIDE SEQUENCE [LARGE SCALE GENOMIC DNA]</scope>
    <source>
        <strain evidence="3 4">KCTC42998</strain>
    </source>
</reference>
<evidence type="ECO:0000313" key="4">
    <source>
        <dbReference type="Proteomes" id="UP000274271"/>
    </source>
</evidence>
<dbReference type="Gene3D" id="3.30.160.670">
    <property type="match status" value="1"/>
</dbReference>
<feature type="domain" description="DUF4136" evidence="2">
    <location>
        <begin position="25"/>
        <end position="194"/>
    </location>
</feature>
<gene>
    <name evidence="3" type="ORF">EHT87_07460</name>
</gene>
<accession>A0A3P1CXN1</accession>
<dbReference type="InterPro" id="IPR025411">
    <property type="entry name" value="DUF4136"/>
</dbReference>
<sequence>MKNWKKNGLVAAGLLFGLANCAPKVQIDTAQNIDFSRYQTYAWMDPDVKGSQNPLYYNQIATQNVEQTIEQALAQRGLRQSNRRADLLIGYHFFVEEKTRTVAQNRGPVGMYGPYYGWGRWGWRGWGPSWWGWNAWGPMYTQEKYEAGTVVVDMVDARTKQLIWRGWVENAVGNPSRITSQLAREVARIAEKFPQSRS</sequence>
<keyword evidence="1" id="KW-0732">Signal</keyword>
<keyword evidence="4" id="KW-1185">Reference proteome</keyword>
<feature type="signal peptide" evidence="1">
    <location>
        <begin position="1"/>
        <end position="21"/>
    </location>
</feature>
<dbReference type="AlphaFoldDB" id="A0A3P1CXN1"/>